<dbReference type="Proteomes" id="UP000240542">
    <property type="component" value="Unassembled WGS sequence"/>
</dbReference>
<dbReference type="InterPro" id="IPR055370">
    <property type="entry name" value="Lsr2_DNA-bd"/>
</dbReference>
<dbReference type="Pfam" id="PF11774">
    <property type="entry name" value="Lsr2"/>
    <property type="match status" value="1"/>
</dbReference>
<dbReference type="InterPro" id="IPR036625">
    <property type="entry name" value="E3-bd_dom_sf"/>
</dbReference>
<keyword evidence="1" id="KW-0238">DNA-binding</keyword>
<dbReference type="Gene3D" id="3.30.60.230">
    <property type="entry name" value="Lsr2, dimerization domain"/>
    <property type="match status" value="1"/>
</dbReference>
<evidence type="ECO:0000259" key="4">
    <source>
        <dbReference type="Pfam" id="PF23359"/>
    </source>
</evidence>
<comment type="caution">
    <text evidence="5">The sequence shown here is derived from an EMBL/GenBank/DDBJ whole genome shotgun (WGS) entry which is preliminary data.</text>
</comment>
<feature type="compositionally biased region" description="Basic residues" evidence="2">
    <location>
        <begin position="57"/>
        <end position="66"/>
    </location>
</feature>
<sequence>MAQKTIVELIDDLDGTEAEETVFFGIDGQLYEIDLSKKNADKLRKTLGRYKESARKANAKPAKKSTRTSSPREDTVQIRKWAKDNGYTVNERGRIPQSIVDAYRSGTSAKQSGVGDPFAANGS</sequence>
<dbReference type="Gene3D" id="4.10.320.10">
    <property type="entry name" value="E3-binding domain"/>
    <property type="match status" value="1"/>
</dbReference>
<evidence type="ECO:0000256" key="1">
    <source>
        <dbReference type="ARBA" id="ARBA00023125"/>
    </source>
</evidence>
<dbReference type="AlphaFoldDB" id="A0A2P8DFD2"/>
<protein>
    <submittedName>
        <fullName evidence="5">Lsr2 protein</fullName>
    </submittedName>
</protein>
<evidence type="ECO:0000313" key="6">
    <source>
        <dbReference type="Proteomes" id="UP000240542"/>
    </source>
</evidence>
<feature type="region of interest" description="Disordered" evidence="2">
    <location>
        <begin position="49"/>
        <end position="74"/>
    </location>
</feature>
<dbReference type="GO" id="GO:0016746">
    <property type="term" value="F:acyltransferase activity"/>
    <property type="evidence" value="ECO:0007669"/>
    <property type="project" value="InterPro"/>
</dbReference>
<evidence type="ECO:0000256" key="2">
    <source>
        <dbReference type="SAM" id="MobiDB-lite"/>
    </source>
</evidence>
<dbReference type="GO" id="GO:0003677">
    <property type="term" value="F:DNA binding"/>
    <property type="evidence" value="ECO:0007669"/>
    <property type="project" value="UniProtKB-KW"/>
</dbReference>
<dbReference type="EMBL" id="PYGA01000013">
    <property type="protein sequence ID" value="PSK95907.1"/>
    <property type="molecule type" value="Genomic_DNA"/>
</dbReference>
<dbReference type="InterPro" id="IPR042261">
    <property type="entry name" value="Lsr2-like_dimerization"/>
</dbReference>
<evidence type="ECO:0000313" key="5">
    <source>
        <dbReference type="EMBL" id="PSK95907.1"/>
    </source>
</evidence>
<name>A0A2P8DFD2_9ACTN</name>
<feature type="domain" description="Lsr2 DNA-binding" evidence="4">
    <location>
        <begin position="71"/>
        <end position="104"/>
    </location>
</feature>
<keyword evidence="6" id="KW-1185">Reference proteome</keyword>
<proteinExistence type="predicted"/>
<dbReference type="Pfam" id="PF23359">
    <property type="entry name" value="Lsr2_DNA-bd"/>
    <property type="match status" value="1"/>
</dbReference>
<dbReference type="InterPro" id="IPR024412">
    <property type="entry name" value="Lsr2_dim_dom"/>
</dbReference>
<dbReference type="OrthoDB" id="4113332at2"/>
<feature type="domain" description="Lsr2 dimerization" evidence="3">
    <location>
        <begin position="1"/>
        <end position="57"/>
    </location>
</feature>
<reference evidence="5 6" key="1">
    <citation type="submission" date="2018-03" db="EMBL/GenBank/DDBJ databases">
        <title>Genomic Encyclopedia of Archaeal and Bacterial Type Strains, Phase II (KMG-II): from individual species to whole genera.</title>
        <authorList>
            <person name="Goeker M."/>
        </authorList>
    </citation>
    <scope>NUCLEOTIDE SEQUENCE [LARGE SCALE GENOMIC DNA]</scope>
    <source>
        <strain evidence="5 6">DSM 45312</strain>
    </source>
</reference>
<organism evidence="5 6">
    <name type="scientific">Murinocardiopsis flavida</name>
    <dbReference type="NCBI Taxonomy" id="645275"/>
    <lineage>
        <taxon>Bacteria</taxon>
        <taxon>Bacillati</taxon>
        <taxon>Actinomycetota</taxon>
        <taxon>Actinomycetes</taxon>
        <taxon>Streptosporangiales</taxon>
        <taxon>Nocardiopsidaceae</taxon>
        <taxon>Murinocardiopsis</taxon>
    </lineage>
</organism>
<accession>A0A2P8DFD2</accession>
<dbReference type="RefSeq" id="WP_106584366.1">
    <property type="nucleotide sequence ID" value="NZ_PYGA01000013.1"/>
</dbReference>
<gene>
    <name evidence="5" type="ORF">CLV63_11370</name>
</gene>
<evidence type="ECO:0000259" key="3">
    <source>
        <dbReference type="Pfam" id="PF11774"/>
    </source>
</evidence>